<evidence type="ECO:0008006" key="3">
    <source>
        <dbReference type="Google" id="ProtNLM"/>
    </source>
</evidence>
<gene>
    <name evidence="1" type="ORF">A2161_14980</name>
</gene>
<protein>
    <recommendedName>
        <fullName evidence="3">GON domain-containing protein</fullName>
    </recommendedName>
</protein>
<sequence length="156" mass="18117">MVQYPNFDEKLAGTCGVYCGACGIYQNNLQGNPCAESRREKHTETDSELKFCNGCGDKRDNSWSSQCPIGRCADLKNIRYCFQCKEFPCDLLQDFSELNQPKRETIKNLYRMKEIGLKKWLAEADETYRCPSCRKRIEFHQKNCQKCSNILTLTNR</sequence>
<name>A0A1F7RW50_9BACT</name>
<proteinExistence type="predicted"/>
<dbReference type="Proteomes" id="UP000179266">
    <property type="component" value="Unassembled WGS sequence"/>
</dbReference>
<evidence type="ECO:0000313" key="2">
    <source>
        <dbReference type="Proteomes" id="UP000179266"/>
    </source>
</evidence>
<organism evidence="1 2">
    <name type="scientific">Candidatus Schekmanbacteria bacterium RBG_13_48_7</name>
    <dbReference type="NCBI Taxonomy" id="1817878"/>
    <lineage>
        <taxon>Bacteria</taxon>
        <taxon>Candidatus Schekmaniibacteriota</taxon>
    </lineage>
</organism>
<dbReference type="AlphaFoldDB" id="A0A1F7RW50"/>
<dbReference type="EMBL" id="MGDD01000161">
    <property type="protein sequence ID" value="OGL45772.1"/>
    <property type="molecule type" value="Genomic_DNA"/>
</dbReference>
<evidence type="ECO:0000313" key="1">
    <source>
        <dbReference type="EMBL" id="OGL45772.1"/>
    </source>
</evidence>
<comment type="caution">
    <text evidence="1">The sequence shown here is derived from an EMBL/GenBank/DDBJ whole genome shotgun (WGS) entry which is preliminary data.</text>
</comment>
<accession>A0A1F7RW50</accession>
<reference evidence="1 2" key="1">
    <citation type="journal article" date="2016" name="Nat. Commun.">
        <title>Thousands of microbial genomes shed light on interconnected biogeochemical processes in an aquifer system.</title>
        <authorList>
            <person name="Anantharaman K."/>
            <person name="Brown C.T."/>
            <person name="Hug L.A."/>
            <person name="Sharon I."/>
            <person name="Castelle C.J."/>
            <person name="Probst A.J."/>
            <person name="Thomas B.C."/>
            <person name="Singh A."/>
            <person name="Wilkins M.J."/>
            <person name="Karaoz U."/>
            <person name="Brodie E.L."/>
            <person name="Williams K.H."/>
            <person name="Hubbard S.S."/>
            <person name="Banfield J.F."/>
        </authorList>
    </citation>
    <scope>NUCLEOTIDE SEQUENCE [LARGE SCALE GENOMIC DNA]</scope>
</reference>
<dbReference type="Pfam" id="PF12675">
    <property type="entry name" value="DUF3795"/>
    <property type="match status" value="1"/>
</dbReference>
<dbReference type="InterPro" id="IPR024227">
    <property type="entry name" value="DUF3795"/>
</dbReference>